<dbReference type="Proteomes" id="UP000192468">
    <property type="component" value="Unassembled WGS sequence"/>
</dbReference>
<organism evidence="2 3">
    <name type="scientific">Clostridium acidisoli DSM 12555</name>
    <dbReference type="NCBI Taxonomy" id="1121291"/>
    <lineage>
        <taxon>Bacteria</taxon>
        <taxon>Bacillati</taxon>
        <taxon>Bacillota</taxon>
        <taxon>Clostridia</taxon>
        <taxon>Eubacteriales</taxon>
        <taxon>Clostridiaceae</taxon>
        <taxon>Clostridium</taxon>
    </lineage>
</organism>
<evidence type="ECO:0000259" key="1">
    <source>
        <dbReference type="Pfam" id="PF13271"/>
    </source>
</evidence>
<dbReference type="EMBL" id="FWXH01000007">
    <property type="protein sequence ID" value="SMC24601.1"/>
    <property type="molecule type" value="Genomic_DNA"/>
</dbReference>
<dbReference type="InterPro" id="IPR025139">
    <property type="entry name" value="DUF4062"/>
</dbReference>
<protein>
    <recommendedName>
        <fullName evidence="1">DUF4062 domain-containing protein</fullName>
    </recommendedName>
</protein>
<gene>
    <name evidence="2" type="ORF">SAMN02745134_02229</name>
</gene>
<proteinExistence type="predicted"/>
<reference evidence="2 3" key="1">
    <citation type="submission" date="2017-04" db="EMBL/GenBank/DDBJ databases">
        <authorList>
            <person name="Afonso C.L."/>
            <person name="Miller P.J."/>
            <person name="Scott M.A."/>
            <person name="Spackman E."/>
            <person name="Goraichik I."/>
            <person name="Dimitrov K.M."/>
            <person name="Suarez D.L."/>
            <person name="Swayne D.E."/>
        </authorList>
    </citation>
    <scope>NUCLEOTIDE SEQUENCE [LARGE SCALE GENOMIC DNA]</scope>
    <source>
        <strain evidence="2 3">DSM 12555</strain>
    </source>
</reference>
<dbReference type="STRING" id="1121291.SAMN02745134_02229"/>
<accession>A0A1W1XM28</accession>
<name>A0A1W1XM28_9CLOT</name>
<keyword evidence="3" id="KW-1185">Reference proteome</keyword>
<evidence type="ECO:0000313" key="2">
    <source>
        <dbReference type="EMBL" id="SMC24601.1"/>
    </source>
</evidence>
<sequence>MDNTKLIDRLIIELNNVKYGDEAKLNCLIEKSEMIVKKIFGESSDYISSLKNVNFYPLVYPVDEYYYYISWNNGIKRLMNLFLTMKEEHQIFFKEIENKEIENKNTIILNKKRMTAFSEKKETNKKLQVFISSTYSDLIEERQSAVEAILKSGNIPAGMELFKSGNVTQLKTIKDWIDESDIYLLILGGRYGSIEAKSRLSYTHLEYNYAVKKKKPYFSVVITEDALNKKVKEFGTNIIELENRDKYNRFRKQVLKNISSFYNDKKDIQIAILDTLRDFDKKYEFAGWVPGEFLQEYNRLKKENEDLKKQIIY</sequence>
<feature type="domain" description="DUF4062" evidence="1">
    <location>
        <begin position="128"/>
        <end position="210"/>
    </location>
</feature>
<dbReference type="Pfam" id="PF13271">
    <property type="entry name" value="DUF4062"/>
    <property type="match status" value="1"/>
</dbReference>
<evidence type="ECO:0000313" key="3">
    <source>
        <dbReference type="Proteomes" id="UP000192468"/>
    </source>
</evidence>
<dbReference type="RefSeq" id="WP_207651883.1">
    <property type="nucleotide sequence ID" value="NZ_FWXH01000007.1"/>
</dbReference>
<dbReference type="AlphaFoldDB" id="A0A1W1XM28"/>